<dbReference type="Pfam" id="PF03567">
    <property type="entry name" value="Sulfotransfer_2"/>
    <property type="match status" value="1"/>
</dbReference>
<reference evidence="9 11" key="2">
    <citation type="submission" date="2019-03" db="EMBL/GenBank/DDBJ databases">
        <title>Genomic Encyclopedia of Type Strains, Phase IV (KMG-IV): sequencing the most valuable type-strain genomes for metagenomic binning, comparative biology and taxonomic classification.</title>
        <authorList>
            <person name="Goeker M."/>
        </authorList>
    </citation>
    <scope>NUCLEOTIDE SEQUENCE [LARGE SCALE GENOMIC DNA]</scope>
    <source>
        <strain evidence="9 11">DSM 101483</strain>
    </source>
</reference>
<evidence type="ECO:0000313" key="11">
    <source>
        <dbReference type="Proteomes" id="UP000295506"/>
    </source>
</evidence>
<comment type="subcellular location">
    <subcellularLocation>
        <location evidence="1">Golgi apparatus membrane</location>
        <topology evidence="1">Single-pass type II membrane protein</topology>
    </subcellularLocation>
</comment>
<dbReference type="GO" id="GO:0008146">
    <property type="term" value="F:sulfotransferase activity"/>
    <property type="evidence" value="ECO:0007669"/>
    <property type="project" value="InterPro"/>
</dbReference>
<dbReference type="GO" id="GO:0016020">
    <property type="term" value="C:membrane"/>
    <property type="evidence" value="ECO:0007669"/>
    <property type="project" value="InterPro"/>
</dbReference>
<gene>
    <name evidence="8" type="ORF">AWY79_02510</name>
    <name evidence="9" type="ORF">EDC59_11047</name>
</gene>
<proteinExistence type="predicted"/>
<keyword evidence="7" id="KW-0325">Glycoprotein</keyword>
<name>A0A126QKY7_9BACT</name>
<dbReference type="GO" id="GO:0016051">
    <property type="term" value="P:carbohydrate biosynthetic process"/>
    <property type="evidence" value="ECO:0007669"/>
    <property type="project" value="InterPro"/>
</dbReference>
<dbReference type="KEGG" id="dej:AWY79_02510"/>
<dbReference type="SUPFAM" id="SSF52540">
    <property type="entry name" value="P-loop containing nucleoside triphosphate hydrolases"/>
    <property type="match status" value="1"/>
</dbReference>
<protein>
    <submittedName>
        <fullName evidence="9">Sulfotransferase family protein</fullName>
    </submittedName>
</protein>
<evidence type="ECO:0000256" key="3">
    <source>
        <dbReference type="ARBA" id="ARBA00022692"/>
    </source>
</evidence>
<dbReference type="InterPro" id="IPR027417">
    <property type="entry name" value="P-loop_NTPase"/>
</dbReference>
<keyword evidence="3" id="KW-0812">Transmembrane</keyword>
<dbReference type="OrthoDB" id="1407035at2"/>
<dbReference type="Proteomes" id="UP000295506">
    <property type="component" value="Unassembled WGS sequence"/>
</dbReference>
<evidence type="ECO:0000313" key="9">
    <source>
        <dbReference type="EMBL" id="TDT86966.1"/>
    </source>
</evidence>
<dbReference type="EMBL" id="CP014206">
    <property type="protein sequence ID" value="AMK10065.1"/>
    <property type="molecule type" value="Genomic_DNA"/>
</dbReference>
<dbReference type="Proteomes" id="UP000055611">
    <property type="component" value="Chromosome"/>
</dbReference>
<dbReference type="RefSeq" id="WP_066799802.1">
    <property type="nucleotide sequence ID" value="NZ_CP014206.1"/>
</dbReference>
<dbReference type="InterPro" id="IPR018011">
    <property type="entry name" value="Carb_sulfotrans_8-10"/>
</dbReference>
<sequence>MCIINNTKKVIFIHIPKAAGTSVAMFFSNYSRYCDLEVGATYLGEALQLEYYKRFKLRKHSTVHEIQTVMGVERFAGYKTFVFVRNPYDRLFSAYKFLRKWSQWDGYDTFRKYKSYAEFVESGEWKTDMGPDQLFLPQVSWLRERGNGPLIGVDHVCKVENMNVEIDRVCGLLGVDRKKGGTIPKLNRITTCEKNMLPAKCLKMIRLHYAIDFDFFGYDTDYGRYVM</sequence>
<organism evidence="9 11">
    <name type="scientific">Pseudodesulfovibrio indicus</name>
    <dbReference type="NCBI Taxonomy" id="1716143"/>
    <lineage>
        <taxon>Bacteria</taxon>
        <taxon>Pseudomonadati</taxon>
        <taxon>Thermodesulfobacteriota</taxon>
        <taxon>Desulfovibrionia</taxon>
        <taxon>Desulfovibrionales</taxon>
        <taxon>Desulfovibrionaceae</taxon>
    </lineage>
</organism>
<keyword evidence="5" id="KW-0333">Golgi apparatus</keyword>
<keyword evidence="10" id="KW-1185">Reference proteome</keyword>
<keyword evidence="4" id="KW-1133">Transmembrane helix</keyword>
<dbReference type="Gene3D" id="3.40.50.300">
    <property type="entry name" value="P-loop containing nucleotide triphosphate hydrolases"/>
    <property type="match status" value="1"/>
</dbReference>
<evidence type="ECO:0000256" key="5">
    <source>
        <dbReference type="ARBA" id="ARBA00023034"/>
    </source>
</evidence>
<evidence type="ECO:0000256" key="7">
    <source>
        <dbReference type="ARBA" id="ARBA00023180"/>
    </source>
</evidence>
<dbReference type="InterPro" id="IPR005331">
    <property type="entry name" value="Sulfotransferase"/>
</dbReference>
<evidence type="ECO:0000313" key="10">
    <source>
        <dbReference type="Proteomes" id="UP000055611"/>
    </source>
</evidence>
<reference evidence="8 10" key="1">
    <citation type="journal article" date="2016" name="Front. Microbiol.">
        <title>Genome Sequence of the Piezophilic, Mesophilic Sulfate-Reducing Bacterium Desulfovibrio indicus J2T.</title>
        <authorList>
            <person name="Cao J."/>
            <person name="Maignien L."/>
            <person name="Shao Z."/>
            <person name="Alain K."/>
            <person name="Jebbar M."/>
        </authorList>
    </citation>
    <scope>NUCLEOTIDE SEQUENCE [LARGE SCALE GENOMIC DNA]</scope>
    <source>
        <strain evidence="8 10">J2</strain>
    </source>
</reference>
<evidence type="ECO:0000256" key="1">
    <source>
        <dbReference type="ARBA" id="ARBA00004323"/>
    </source>
</evidence>
<evidence type="ECO:0000256" key="2">
    <source>
        <dbReference type="ARBA" id="ARBA00022679"/>
    </source>
</evidence>
<dbReference type="AlphaFoldDB" id="A0A126QKY7"/>
<keyword evidence="6" id="KW-0472">Membrane</keyword>
<dbReference type="PANTHER" id="PTHR12137">
    <property type="entry name" value="CARBOHYDRATE SULFOTRANSFERASE"/>
    <property type="match status" value="1"/>
</dbReference>
<evidence type="ECO:0000256" key="6">
    <source>
        <dbReference type="ARBA" id="ARBA00023136"/>
    </source>
</evidence>
<dbReference type="EMBL" id="SOBK01000010">
    <property type="protein sequence ID" value="TDT86966.1"/>
    <property type="molecule type" value="Genomic_DNA"/>
</dbReference>
<keyword evidence="2" id="KW-0808">Transferase</keyword>
<evidence type="ECO:0000313" key="8">
    <source>
        <dbReference type="EMBL" id="AMK10065.1"/>
    </source>
</evidence>
<evidence type="ECO:0000256" key="4">
    <source>
        <dbReference type="ARBA" id="ARBA00022989"/>
    </source>
</evidence>
<accession>A0A126QKY7</accession>
<dbReference type="PANTHER" id="PTHR12137:SF54">
    <property type="entry name" value="CARBOHYDRATE SULFOTRANSFERASE"/>
    <property type="match status" value="1"/>
</dbReference>